<protein>
    <recommendedName>
        <fullName evidence="5">Secreted protein</fullName>
    </recommendedName>
</protein>
<feature type="compositionally biased region" description="Basic and acidic residues" evidence="1">
    <location>
        <begin position="36"/>
        <end position="48"/>
    </location>
</feature>
<gene>
    <name evidence="3" type="ORF">SAMN05660653_01599</name>
</gene>
<dbReference type="AlphaFoldDB" id="A0A1G6CKF5"/>
<evidence type="ECO:0000256" key="2">
    <source>
        <dbReference type="SAM" id="SignalP"/>
    </source>
</evidence>
<evidence type="ECO:0000313" key="4">
    <source>
        <dbReference type="Proteomes" id="UP000198771"/>
    </source>
</evidence>
<organism evidence="3 4">
    <name type="scientific">Desulfonatronum thiosulfatophilum</name>
    <dbReference type="NCBI Taxonomy" id="617002"/>
    <lineage>
        <taxon>Bacteria</taxon>
        <taxon>Pseudomonadati</taxon>
        <taxon>Thermodesulfobacteriota</taxon>
        <taxon>Desulfovibrionia</taxon>
        <taxon>Desulfovibrionales</taxon>
        <taxon>Desulfonatronaceae</taxon>
        <taxon>Desulfonatronum</taxon>
    </lineage>
</organism>
<dbReference type="STRING" id="617002.SAMN05660653_01599"/>
<evidence type="ECO:0008006" key="5">
    <source>
        <dbReference type="Google" id="ProtNLM"/>
    </source>
</evidence>
<reference evidence="3 4" key="1">
    <citation type="submission" date="2016-10" db="EMBL/GenBank/DDBJ databases">
        <authorList>
            <person name="de Groot N.N."/>
        </authorList>
    </citation>
    <scope>NUCLEOTIDE SEQUENCE [LARGE SCALE GENOMIC DNA]</scope>
    <source>
        <strain evidence="3 4">ASO4-2</strain>
    </source>
</reference>
<keyword evidence="4" id="KW-1185">Reference proteome</keyword>
<dbReference type="RefSeq" id="WP_139162953.1">
    <property type="nucleotide sequence ID" value="NZ_FMXO01000008.1"/>
</dbReference>
<feature type="region of interest" description="Disordered" evidence="1">
    <location>
        <begin position="21"/>
        <end position="194"/>
    </location>
</feature>
<evidence type="ECO:0000256" key="1">
    <source>
        <dbReference type="SAM" id="MobiDB-lite"/>
    </source>
</evidence>
<sequence length="194" mass="21637">MKRIMLSLIIGSLAISPAFAESRNQEQQSDNLQMHQDAETQEHSRTSDGEPPQWQPEGAPGAYGHIPVGPDRQNQEGDMNNDRPTQEEIDAQEHSRTSDGEAPQWQSEGAPGAYGHIPVGPDRETREGEMENDQRPHEGYSGSDQEQQNQDEVREDHLRDSNAQDSEHGIQGGADRHDNDIGRSTTRIHRDTGE</sequence>
<name>A0A1G6CKF5_9BACT</name>
<evidence type="ECO:0000313" key="3">
    <source>
        <dbReference type="EMBL" id="SDB33388.1"/>
    </source>
</evidence>
<feature type="compositionally biased region" description="Basic and acidic residues" evidence="1">
    <location>
        <begin position="121"/>
        <end position="138"/>
    </location>
</feature>
<proteinExistence type="predicted"/>
<feature type="signal peptide" evidence="2">
    <location>
        <begin position="1"/>
        <end position="20"/>
    </location>
</feature>
<feature type="compositionally biased region" description="Basic and acidic residues" evidence="1">
    <location>
        <begin position="80"/>
        <end position="99"/>
    </location>
</feature>
<accession>A0A1G6CKF5</accession>
<dbReference type="EMBL" id="FMXO01000008">
    <property type="protein sequence ID" value="SDB33388.1"/>
    <property type="molecule type" value="Genomic_DNA"/>
</dbReference>
<feature type="compositionally biased region" description="Basic and acidic residues" evidence="1">
    <location>
        <begin position="151"/>
        <end position="181"/>
    </location>
</feature>
<dbReference type="Proteomes" id="UP000198771">
    <property type="component" value="Unassembled WGS sequence"/>
</dbReference>
<feature type="compositionally biased region" description="Polar residues" evidence="1">
    <location>
        <begin position="25"/>
        <end position="34"/>
    </location>
</feature>
<feature type="chain" id="PRO_5011677743" description="Secreted protein" evidence="2">
    <location>
        <begin position="21"/>
        <end position="194"/>
    </location>
</feature>
<keyword evidence="2" id="KW-0732">Signal</keyword>